<dbReference type="EMBL" id="BARS01021009">
    <property type="protein sequence ID" value="GAG13229.1"/>
    <property type="molecule type" value="Genomic_DNA"/>
</dbReference>
<dbReference type="PANTHER" id="PTHR34075:SF5">
    <property type="entry name" value="BLR3430 PROTEIN"/>
    <property type="match status" value="1"/>
</dbReference>
<dbReference type="PANTHER" id="PTHR34075">
    <property type="entry name" value="BLR3430 PROTEIN"/>
    <property type="match status" value="1"/>
</dbReference>
<proteinExistence type="predicted"/>
<dbReference type="Pfam" id="PF12172">
    <property type="entry name" value="zf-ChsH2"/>
    <property type="match status" value="1"/>
</dbReference>
<dbReference type="InterPro" id="IPR022002">
    <property type="entry name" value="ChsH2_Znr"/>
</dbReference>
<comment type="caution">
    <text evidence="2">The sequence shown here is derived from an EMBL/GenBank/DDBJ whole genome shotgun (WGS) entry which is preliminary data.</text>
</comment>
<dbReference type="AlphaFoldDB" id="X0V4W8"/>
<feature type="non-terminal residue" evidence="2">
    <location>
        <position position="80"/>
    </location>
</feature>
<reference evidence="2" key="1">
    <citation type="journal article" date="2014" name="Front. Microbiol.">
        <title>High frequency of phylogenetically diverse reductive dehalogenase-homologous genes in deep subseafloor sedimentary metagenomes.</title>
        <authorList>
            <person name="Kawai M."/>
            <person name="Futagami T."/>
            <person name="Toyoda A."/>
            <person name="Takaki Y."/>
            <person name="Nishi S."/>
            <person name="Hori S."/>
            <person name="Arai W."/>
            <person name="Tsubouchi T."/>
            <person name="Morono Y."/>
            <person name="Uchiyama I."/>
            <person name="Ito T."/>
            <person name="Fujiyama A."/>
            <person name="Inagaki F."/>
            <person name="Takami H."/>
        </authorList>
    </citation>
    <scope>NUCLEOTIDE SEQUENCE</scope>
    <source>
        <strain evidence="2">Expedition CK06-06</strain>
    </source>
</reference>
<gene>
    <name evidence="2" type="ORF">S01H1_33810</name>
</gene>
<evidence type="ECO:0000259" key="1">
    <source>
        <dbReference type="Pfam" id="PF12172"/>
    </source>
</evidence>
<dbReference type="Gene3D" id="6.10.30.10">
    <property type="match status" value="1"/>
</dbReference>
<protein>
    <recommendedName>
        <fullName evidence="1">ChsH2 rubredoxin-like zinc ribbon domain-containing protein</fullName>
    </recommendedName>
</protein>
<accession>X0V4W8</accession>
<feature type="domain" description="ChsH2 rubredoxin-like zinc ribbon" evidence="1">
    <location>
        <begin position="20"/>
        <end position="55"/>
    </location>
</feature>
<dbReference type="InterPro" id="IPR052513">
    <property type="entry name" value="Thioester_dehydratase-like"/>
</dbReference>
<evidence type="ECO:0000313" key="2">
    <source>
        <dbReference type="EMBL" id="GAG13229.1"/>
    </source>
</evidence>
<organism evidence="2">
    <name type="scientific">marine sediment metagenome</name>
    <dbReference type="NCBI Taxonomy" id="412755"/>
    <lineage>
        <taxon>unclassified sequences</taxon>
        <taxon>metagenomes</taxon>
        <taxon>ecological metagenomes</taxon>
    </lineage>
</organism>
<sequence length="80" mass="9486">MAEVPRLAPWPGPINQEYYDGLKRHELLLQRCKKCSKFRFWPIEMCPYCNSFDHEWARCSGKGTVHSYTIQHAAMPFPWV</sequence>
<dbReference type="SUPFAM" id="SSF50249">
    <property type="entry name" value="Nucleic acid-binding proteins"/>
    <property type="match status" value="1"/>
</dbReference>
<dbReference type="InterPro" id="IPR012340">
    <property type="entry name" value="NA-bd_OB-fold"/>
</dbReference>
<name>X0V4W8_9ZZZZ</name>